<proteinExistence type="predicted"/>
<evidence type="ECO:0000256" key="1">
    <source>
        <dbReference type="SAM" id="Phobius"/>
    </source>
</evidence>
<dbReference type="HOGENOM" id="CLU_136221_0_0_5"/>
<dbReference type="AlphaFoldDB" id="Q2IRW8"/>
<dbReference type="eggNOG" id="ENOG5032T42">
    <property type="taxonomic scope" value="Bacteria"/>
</dbReference>
<feature type="transmembrane region" description="Helical" evidence="1">
    <location>
        <begin position="137"/>
        <end position="155"/>
    </location>
</feature>
<dbReference type="RefSeq" id="WP_011443226.1">
    <property type="nucleotide sequence ID" value="NC_007778.1"/>
</dbReference>
<dbReference type="EMBL" id="CP000250">
    <property type="protein sequence ID" value="ABD09042.1"/>
    <property type="molecule type" value="Genomic_DNA"/>
</dbReference>
<dbReference type="OrthoDB" id="122197at2"/>
<feature type="transmembrane region" description="Helical" evidence="1">
    <location>
        <begin position="98"/>
        <end position="117"/>
    </location>
</feature>
<dbReference type="KEGG" id="rpb:RPB_4355"/>
<evidence type="ECO:0000313" key="3">
    <source>
        <dbReference type="Proteomes" id="UP000008809"/>
    </source>
</evidence>
<keyword evidence="3" id="KW-1185">Reference proteome</keyword>
<evidence type="ECO:0000313" key="2">
    <source>
        <dbReference type="EMBL" id="ABD09042.1"/>
    </source>
</evidence>
<sequence>MILGMSLTTFTLVHTIISLIAIVAGLVAMAGLLGSRSLPGWTALFLVTTILTSATGFLFPFFQLLPSHIVGIISLVLLAAAVIAYYGFRQRGYWRAGYVVTAMLSLYLNVFVLIVQAFQKIGPLRDLAPNQNEPPFLAAQAIALLMLVAAIVVGLRRGGPAPRFA</sequence>
<organism evidence="2 3">
    <name type="scientific">Rhodopseudomonas palustris (strain HaA2)</name>
    <dbReference type="NCBI Taxonomy" id="316058"/>
    <lineage>
        <taxon>Bacteria</taxon>
        <taxon>Pseudomonadati</taxon>
        <taxon>Pseudomonadota</taxon>
        <taxon>Alphaproteobacteria</taxon>
        <taxon>Hyphomicrobiales</taxon>
        <taxon>Nitrobacteraceae</taxon>
        <taxon>Rhodopseudomonas</taxon>
    </lineage>
</organism>
<feature type="transmembrane region" description="Helical" evidence="1">
    <location>
        <begin position="41"/>
        <end position="62"/>
    </location>
</feature>
<keyword evidence="1" id="KW-0812">Transmembrane</keyword>
<protein>
    <submittedName>
        <fullName evidence="2">Uncharacterized protein</fullName>
    </submittedName>
</protein>
<name>Q2IRW8_RHOP2</name>
<keyword evidence="1" id="KW-1133">Transmembrane helix</keyword>
<feature type="transmembrane region" description="Helical" evidence="1">
    <location>
        <begin position="12"/>
        <end position="34"/>
    </location>
</feature>
<keyword evidence="1" id="KW-0472">Membrane</keyword>
<reference evidence="2 3" key="1">
    <citation type="submission" date="2006-01" db="EMBL/GenBank/DDBJ databases">
        <title>Complete sequence of Rhodopseudomonas palustris HaA2.</title>
        <authorList>
            <consortium name="US DOE Joint Genome Institute"/>
            <person name="Copeland A."/>
            <person name="Lucas S."/>
            <person name="Lapidus A."/>
            <person name="Barry K."/>
            <person name="Detter J.C."/>
            <person name="Glavina T."/>
            <person name="Hammon N."/>
            <person name="Israni S."/>
            <person name="Pitluck S."/>
            <person name="Chain P."/>
            <person name="Malfatti S."/>
            <person name="Shin M."/>
            <person name="Vergez L."/>
            <person name="Schmutz J."/>
            <person name="Larimer F."/>
            <person name="Land M."/>
            <person name="Hauser L."/>
            <person name="Pelletier D.A."/>
            <person name="Kyrpides N."/>
            <person name="Anderson I."/>
            <person name="Oda Y."/>
            <person name="Harwood C.S."/>
            <person name="Richardson P."/>
        </authorList>
    </citation>
    <scope>NUCLEOTIDE SEQUENCE [LARGE SCALE GENOMIC DNA]</scope>
    <source>
        <strain evidence="2 3">HaA2</strain>
    </source>
</reference>
<accession>Q2IRW8</accession>
<gene>
    <name evidence="2" type="ordered locus">RPB_4355</name>
</gene>
<dbReference type="STRING" id="316058.RPB_4355"/>
<dbReference type="Proteomes" id="UP000008809">
    <property type="component" value="Chromosome"/>
</dbReference>
<feature type="transmembrane region" description="Helical" evidence="1">
    <location>
        <begin position="68"/>
        <end position="86"/>
    </location>
</feature>